<organism evidence="1 2">
    <name type="scientific">Amborella trichopoda</name>
    <dbReference type="NCBI Taxonomy" id="13333"/>
    <lineage>
        <taxon>Eukaryota</taxon>
        <taxon>Viridiplantae</taxon>
        <taxon>Streptophyta</taxon>
        <taxon>Embryophyta</taxon>
        <taxon>Tracheophyta</taxon>
        <taxon>Spermatophyta</taxon>
        <taxon>Magnoliopsida</taxon>
        <taxon>Amborellales</taxon>
        <taxon>Amborellaceae</taxon>
        <taxon>Amborella</taxon>
    </lineage>
</organism>
<evidence type="ECO:0000313" key="1">
    <source>
        <dbReference type="EMBL" id="ERN02594.1"/>
    </source>
</evidence>
<dbReference type="AlphaFoldDB" id="W1P4L4"/>
<dbReference type="HOGENOM" id="CLU_2281247_0_0_1"/>
<evidence type="ECO:0000313" key="2">
    <source>
        <dbReference type="Proteomes" id="UP000017836"/>
    </source>
</evidence>
<proteinExistence type="predicted"/>
<dbReference type="Proteomes" id="UP000017836">
    <property type="component" value="Unassembled WGS sequence"/>
</dbReference>
<reference evidence="2" key="1">
    <citation type="journal article" date="2013" name="Science">
        <title>The Amborella genome and the evolution of flowering plants.</title>
        <authorList>
            <consortium name="Amborella Genome Project"/>
        </authorList>
    </citation>
    <scope>NUCLEOTIDE SEQUENCE [LARGE SCALE GENOMIC DNA]</scope>
</reference>
<sequence>MQNALNSLRKGNTLGGRHSTVFALADTHVAECAWQSSRSVVCTRQNARGNRIRRYACCKMRKIVALGSMHAAACGEGHVRQNALDDTHAAVFAEGMRSAIGA</sequence>
<gene>
    <name evidence="1" type="ORF">AMTR_s00087p00133490</name>
</gene>
<keyword evidence="2" id="KW-1185">Reference proteome</keyword>
<dbReference type="Gramene" id="ERN02594">
    <property type="protein sequence ID" value="ERN02594"/>
    <property type="gene ID" value="AMTR_s00087p00133490"/>
</dbReference>
<accession>W1P4L4</accession>
<dbReference type="EMBL" id="KI394524">
    <property type="protein sequence ID" value="ERN02594.1"/>
    <property type="molecule type" value="Genomic_DNA"/>
</dbReference>
<protein>
    <submittedName>
        <fullName evidence="1">Uncharacterized protein</fullName>
    </submittedName>
</protein>
<name>W1P4L4_AMBTC</name>